<reference evidence="1" key="1">
    <citation type="submission" date="2019-04" db="EMBL/GenBank/DDBJ databases">
        <title>Microbes associate with the intestines of laboratory mice.</title>
        <authorList>
            <person name="Navarre W."/>
            <person name="Wong E."/>
            <person name="Huang K."/>
            <person name="Tropini C."/>
            <person name="Ng K."/>
            <person name="Yu B."/>
        </authorList>
    </citation>
    <scope>NUCLEOTIDE SEQUENCE</scope>
    <source>
        <strain evidence="1">NM72_1-8</strain>
    </source>
</reference>
<evidence type="ECO:0000313" key="2">
    <source>
        <dbReference type="Proteomes" id="UP000307720"/>
    </source>
</evidence>
<dbReference type="Proteomes" id="UP000307720">
    <property type="component" value="Unassembled WGS sequence"/>
</dbReference>
<name>A0AC61R316_9FIRM</name>
<accession>A0AC61R316</accession>
<sequence>MGKKLAKVGESRGTILVFVFCLLAFALVQRLFQLQIVKGESYLTDFTMKIKKERTIKSTRGEIYDRNGYPLAYNKLAYSVTFEDNGSYSRQRDKNLALNSSMYGILRVIEDNGNSILMDFGIRLNKNDEYEFTREGVNLLRFKADIYGEAYVEDLDDEQKNATPDKMMEDMCGEKMYGILNPDYTDEELIEAKLPRQSEMSKETILKLAIMRSKVAANSYQKYMSTTLAKDINERTMSIIMENKDVYEGVDVVEDSLRIYNDSLYFAPLIGYTGQISLEEMEALNKDNEIYKYTDIVGKSGLEKSFESQLQGIDGSETMYVDNMGKVLMKDSKVAPQAGNDIYITIDRELQIAAYKILEQYIAGIVYANMIDEKQFNTEWTNSSDDIRIAVYDAYYALFENNVLDAKHLASDDATQNEKNVYQAFLSKQKAVFREIREQLTTANPRPYKDYDEVMEDEQWQAYMSYIVNDFLTQSTGILDADKIDKNDETYKAWTTDESISMQEYLDYAISAGWLDVSGLDVDSEYMDITETNNALADFIEEQLSEDDTFSRKIYKYMIMEGSLSGADVCLLLYDQGVLEQDDESYNQLSSGGISAYDFIRSKILNLEITPGQLALEPCSGSVVITDPDNGDVLACVTYPGYDNNRLANDMDSDYYNKLNTDLSSPFYNKATQEQTAPGSTFKLVSATAGYQEGVIGLYDYVNCEGKFDLIPENPPINCWIYSPSAPSTHGPLAMSDAIKESCNYYFNTVGYLLGKTDNEEEKYSDAKGMERLSKYAAMYGFDAKSGIEIDEIAPRMATADTTRSAMGQSNQAYTTSQIARYVTTLANSGTCYDLTLLQKVTDSSGKTLDEPEPVVHNRLELPTELWDTIHRGMRDVVNNSSAIKEMNKEYGDFDMAGKTGTAQQREDKANHALFISYAPCNNPEIAMAIRITNGYTSRNAALVAKDIMKYRFNLEEENDIITGSATIVAEDNTVQD</sequence>
<protein>
    <submittedName>
        <fullName evidence="1">Peptidase</fullName>
    </submittedName>
</protein>
<keyword evidence="2" id="KW-1185">Reference proteome</keyword>
<gene>
    <name evidence="1" type="ORF">E5357_02385</name>
</gene>
<proteinExistence type="predicted"/>
<comment type="caution">
    <text evidence="1">The sequence shown here is derived from an EMBL/GenBank/DDBJ whole genome shotgun (WGS) entry which is preliminary data.</text>
</comment>
<dbReference type="EMBL" id="SRZB01000002">
    <property type="protein sequence ID" value="TGY00370.1"/>
    <property type="molecule type" value="Genomic_DNA"/>
</dbReference>
<organism evidence="1 2">
    <name type="scientific">Hominisplanchenecus murintestinalis</name>
    <dbReference type="NCBI Taxonomy" id="2941517"/>
    <lineage>
        <taxon>Bacteria</taxon>
        <taxon>Bacillati</taxon>
        <taxon>Bacillota</taxon>
        <taxon>Clostridia</taxon>
        <taxon>Lachnospirales</taxon>
        <taxon>Lachnospiraceae</taxon>
        <taxon>Hominisplanchenecus</taxon>
    </lineage>
</organism>
<evidence type="ECO:0000313" key="1">
    <source>
        <dbReference type="EMBL" id="TGY00370.1"/>
    </source>
</evidence>